<gene>
    <name evidence="3" type="ORF">GCM10020367_34520</name>
</gene>
<dbReference type="EMBL" id="BAAAYL010000001">
    <property type="protein sequence ID" value="GAA3373673.1"/>
    <property type="molecule type" value="Genomic_DNA"/>
</dbReference>
<keyword evidence="2" id="KW-0812">Transmembrane</keyword>
<proteinExistence type="predicted"/>
<accession>A0ABP6SE61</accession>
<name>A0ABP6SE61_9ACTN</name>
<dbReference type="RefSeq" id="WP_345038473.1">
    <property type="nucleotide sequence ID" value="NZ_BAAAYL010000001.1"/>
</dbReference>
<dbReference type="Proteomes" id="UP001499990">
    <property type="component" value="Unassembled WGS sequence"/>
</dbReference>
<feature type="transmembrane region" description="Helical" evidence="2">
    <location>
        <begin position="53"/>
        <end position="75"/>
    </location>
</feature>
<feature type="region of interest" description="Disordered" evidence="1">
    <location>
        <begin position="126"/>
        <end position="149"/>
    </location>
</feature>
<evidence type="ECO:0000313" key="3">
    <source>
        <dbReference type="EMBL" id="GAA3373673.1"/>
    </source>
</evidence>
<keyword evidence="2" id="KW-1133">Transmembrane helix</keyword>
<evidence type="ECO:0000313" key="4">
    <source>
        <dbReference type="Proteomes" id="UP001499990"/>
    </source>
</evidence>
<comment type="caution">
    <text evidence="3">The sequence shown here is derived from an EMBL/GenBank/DDBJ whole genome shotgun (WGS) entry which is preliminary data.</text>
</comment>
<reference evidence="4" key="1">
    <citation type="journal article" date="2019" name="Int. J. Syst. Evol. Microbiol.">
        <title>The Global Catalogue of Microorganisms (GCM) 10K type strain sequencing project: providing services to taxonomists for standard genome sequencing and annotation.</title>
        <authorList>
            <consortium name="The Broad Institute Genomics Platform"/>
            <consortium name="The Broad Institute Genome Sequencing Center for Infectious Disease"/>
            <person name="Wu L."/>
            <person name="Ma J."/>
        </authorList>
    </citation>
    <scope>NUCLEOTIDE SEQUENCE [LARGE SCALE GENOMIC DNA]</scope>
    <source>
        <strain evidence="4">JCM 9651</strain>
    </source>
</reference>
<protein>
    <submittedName>
        <fullName evidence="3">Uncharacterized protein</fullName>
    </submittedName>
</protein>
<sequence>MNRDQDDDMQALRRMLPVPAERDFPAGRQPQREEHLMNSWLTMSRRTDKRRNLGVRIALPAGLAAAAAGIALTVLPSQTAAAYTLQTANDGTVELTVVNPSGKIDPAKLEKDLDKLGVNSRVYAGDPDCSAPPYSPPSAPTTSGTARPDPGSLWVSSVVRWDRSREFVLHVRTDKIPADKHLEIVFPLAKTAPAHAYEIIVASLVSGPGPDCVPAEPDLIHSGR</sequence>
<organism evidence="3 4">
    <name type="scientific">Streptomyces sannanensis</name>
    <dbReference type="NCBI Taxonomy" id="285536"/>
    <lineage>
        <taxon>Bacteria</taxon>
        <taxon>Bacillati</taxon>
        <taxon>Actinomycetota</taxon>
        <taxon>Actinomycetes</taxon>
        <taxon>Kitasatosporales</taxon>
        <taxon>Streptomycetaceae</taxon>
        <taxon>Streptomyces</taxon>
    </lineage>
</organism>
<keyword evidence="2" id="KW-0472">Membrane</keyword>
<evidence type="ECO:0000256" key="1">
    <source>
        <dbReference type="SAM" id="MobiDB-lite"/>
    </source>
</evidence>
<evidence type="ECO:0000256" key="2">
    <source>
        <dbReference type="SAM" id="Phobius"/>
    </source>
</evidence>
<keyword evidence="4" id="KW-1185">Reference proteome</keyword>